<dbReference type="InterPro" id="IPR007219">
    <property type="entry name" value="XnlR_reg_dom"/>
</dbReference>
<evidence type="ECO:0000313" key="8">
    <source>
        <dbReference type="EMBL" id="WVN89627.1"/>
    </source>
</evidence>
<reference evidence="8" key="1">
    <citation type="submission" date="2016-06" db="EMBL/GenBank/DDBJ databases">
        <authorList>
            <person name="Cuomo C."/>
            <person name="Litvintseva A."/>
            <person name="Heitman J."/>
            <person name="Chen Y."/>
            <person name="Sun S."/>
            <person name="Springer D."/>
            <person name="Dromer F."/>
            <person name="Young S."/>
            <person name="Zeng Q."/>
            <person name="Chapman S."/>
            <person name="Gujja S."/>
            <person name="Saif S."/>
            <person name="Birren B."/>
        </authorList>
    </citation>
    <scope>NUCLEOTIDE SEQUENCE</scope>
    <source>
        <strain evidence="8">CBS 7841</strain>
    </source>
</reference>
<keyword evidence="3" id="KW-0238">DNA-binding</keyword>
<dbReference type="CDD" id="cd00067">
    <property type="entry name" value="GAL4"/>
    <property type="match status" value="1"/>
</dbReference>
<feature type="compositionally biased region" description="Polar residues" evidence="6">
    <location>
        <begin position="94"/>
        <end position="128"/>
    </location>
</feature>
<evidence type="ECO:0000256" key="2">
    <source>
        <dbReference type="ARBA" id="ARBA00023015"/>
    </source>
</evidence>
<dbReference type="GO" id="GO:0003677">
    <property type="term" value="F:DNA binding"/>
    <property type="evidence" value="ECO:0007669"/>
    <property type="project" value="UniProtKB-KW"/>
</dbReference>
<reference evidence="8" key="3">
    <citation type="submission" date="2024-01" db="EMBL/GenBank/DDBJ databases">
        <authorList>
            <person name="Coelho M.A."/>
            <person name="David-Palma M."/>
            <person name="Shea T."/>
            <person name="Sun S."/>
            <person name="Cuomo C.A."/>
            <person name="Heitman J."/>
        </authorList>
    </citation>
    <scope>NUCLEOTIDE SEQUENCE</scope>
    <source>
        <strain evidence="8">CBS 7841</strain>
    </source>
</reference>
<dbReference type="InterPro" id="IPR050797">
    <property type="entry name" value="Carb_Metab_Trans_Reg"/>
</dbReference>
<keyword evidence="4" id="KW-0804">Transcription</keyword>
<dbReference type="Pfam" id="PF00172">
    <property type="entry name" value="Zn_clus"/>
    <property type="match status" value="1"/>
</dbReference>
<accession>A0AAJ8M3E2</accession>
<dbReference type="Pfam" id="PF04082">
    <property type="entry name" value="Fungal_trans"/>
    <property type="match status" value="1"/>
</dbReference>
<dbReference type="RefSeq" id="XP_066070327.1">
    <property type="nucleotide sequence ID" value="XM_066214230.1"/>
</dbReference>
<keyword evidence="9" id="KW-1185">Reference proteome</keyword>
<evidence type="ECO:0000259" key="7">
    <source>
        <dbReference type="PROSITE" id="PS50048"/>
    </source>
</evidence>
<protein>
    <recommendedName>
        <fullName evidence="7">Zn(2)-C6 fungal-type domain-containing protein</fullName>
    </recommendedName>
</protein>
<dbReference type="GeneID" id="91089065"/>
<evidence type="ECO:0000313" key="9">
    <source>
        <dbReference type="Proteomes" id="UP000094043"/>
    </source>
</evidence>
<dbReference type="GO" id="GO:0000981">
    <property type="term" value="F:DNA-binding transcription factor activity, RNA polymerase II-specific"/>
    <property type="evidence" value="ECO:0007669"/>
    <property type="project" value="InterPro"/>
</dbReference>
<keyword evidence="2" id="KW-0805">Transcription regulation</keyword>
<feature type="domain" description="Zn(2)-C6 fungal-type" evidence="7">
    <location>
        <begin position="164"/>
        <end position="204"/>
    </location>
</feature>
<dbReference type="KEGG" id="cdep:91089065"/>
<dbReference type="GO" id="GO:0008270">
    <property type="term" value="F:zinc ion binding"/>
    <property type="evidence" value="ECO:0007669"/>
    <property type="project" value="InterPro"/>
</dbReference>
<feature type="compositionally biased region" description="Basic and acidic residues" evidence="6">
    <location>
        <begin position="147"/>
        <end position="156"/>
    </location>
</feature>
<dbReference type="CDD" id="cd12148">
    <property type="entry name" value="fungal_TF_MHR"/>
    <property type="match status" value="1"/>
</dbReference>
<dbReference type="GO" id="GO:0006351">
    <property type="term" value="P:DNA-templated transcription"/>
    <property type="evidence" value="ECO:0007669"/>
    <property type="project" value="InterPro"/>
</dbReference>
<reference evidence="8" key="2">
    <citation type="journal article" date="2022" name="Elife">
        <title>Obligate sexual reproduction of a homothallic fungus closely related to the Cryptococcus pathogenic species complex.</title>
        <authorList>
            <person name="Passer A.R."/>
            <person name="Clancey S.A."/>
            <person name="Shea T."/>
            <person name="David-Palma M."/>
            <person name="Averette A.F."/>
            <person name="Boekhout T."/>
            <person name="Porcel B.M."/>
            <person name="Nowrousian M."/>
            <person name="Cuomo C.A."/>
            <person name="Sun S."/>
            <person name="Heitman J."/>
            <person name="Coelho M.A."/>
        </authorList>
    </citation>
    <scope>NUCLEOTIDE SEQUENCE</scope>
    <source>
        <strain evidence="8">CBS 7841</strain>
    </source>
</reference>
<dbReference type="PANTHER" id="PTHR31668:SF26">
    <property type="entry name" value="GLUCOSE TRANSPORT TRANSCRIPTION REGULATOR RGT1-RELATED"/>
    <property type="match status" value="1"/>
</dbReference>
<evidence type="ECO:0000256" key="4">
    <source>
        <dbReference type="ARBA" id="ARBA00023163"/>
    </source>
</evidence>
<dbReference type="Proteomes" id="UP000094043">
    <property type="component" value="Chromosome 6"/>
</dbReference>
<dbReference type="SUPFAM" id="SSF57701">
    <property type="entry name" value="Zn2/Cys6 DNA-binding domain"/>
    <property type="match status" value="1"/>
</dbReference>
<feature type="compositionally biased region" description="Polar residues" evidence="6">
    <location>
        <begin position="9"/>
        <end position="19"/>
    </location>
</feature>
<name>A0AAJ8M3E2_9TREE</name>
<evidence type="ECO:0000256" key="3">
    <source>
        <dbReference type="ARBA" id="ARBA00023125"/>
    </source>
</evidence>
<dbReference type="InterPro" id="IPR036864">
    <property type="entry name" value="Zn2-C6_fun-type_DNA-bd_sf"/>
</dbReference>
<dbReference type="InterPro" id="IPR001138">
    <property type="entry name" value="Zn2Cys6_DnaBD"/>
</dbReference>
<dbReference type="SMART" id="SM00906">
    <property type="entry name" value="Fungal_trans"/>
    <property type="match status" value="1"/>
</dbReference>
<dbReference type="PROSITE" id="PS50048">
    <property type="entry name" value="ZN2_CY6_FUNGAL_2"/>
    <property type="match status" value="1"/>
</dbReference>
<dbReference type="AlphaFoldDB" id="A0AAJ8M3E2"/>
<dbReference type="SMART" id="SM00066">
    <property type="entry name" value="GAL4"/>
    <property type="match status" value="1"/>
</dbReference>
<feature type="compositionally biased region" description="Low complexity" evidence="6">
    <location>
        <begin position="77"/>
        <end position="93"/>
    </location>
</feature>
<keyword evidence="5" id="KW-0539">Nucleus</keyword>
<evidence type="ECO:0000256" key="1">
    <source>
        <dbReference type="ARBA" id="ARBA00022723"/>
    </source>
</evidence>
<organism evidence="8 9">
    <name type="scientific">Cryptococcus depauperatus CBS 7841</name>
    <dbReference type="NCBI Taxonomy" id="1295531"/>
    <lineage>
        <taxon>Eukaryota</taxon>
        <taxon>Fungi</taxon>
        <taxon>Dikarya</taxon>
        <taxon>Basidiomycota</taxon>
        <taxon>Agaricomycotina</taxon>
        <taxon>Tremellomycetes</taxon>
        <taxon>Tremellales</taxon>
        <taxon>Cryptococcaceae</taxon>
        <taxon>Cryptococcus</taxon>
    </lineage>
</organism>
<proteinExistence type="predicted"/>
<evidence type="ECO:0000256" key="5">
    <source>
        <dbReference type="ARBA" id="ARBA00023242"/>
    </source>
</evidence>
<feature type="region of interest" description="Disordered" evidence="6">
    <location>
        <begin position="1"/>
        <end position="163"/>
    </location>
</feature>
<dbReference type="PANTHER" id="PTHR31668">
    <property type="entry name" value="GLUCOSE TRANSPORT TRANSCRIPTION REGULATOR RGT1-RELATED-RELATED"/>
    <property type="match status" value="1"/>
</dbReference>
<sequence>MFEVEESLGLTQSRYNNNPDGWVPPWVQADSPFQKADLHGQKSDSSANKQAAGGTKTPPLPLLLSMEPSAVSKPFASSQNRSHRSSLSDSQLQFNPNLANPSPGSGTFASPLDLTSTPGAGPSKQNSLEDPPDETAGTNKMRRKRKKNDDANDDKRRRPKTGRACDACRTKKIRCDILPSNPSLGRYGQQICANCKSNEIECTFFLPITETRFKKKNTASDISIPDAVGEYSPSSVTKHQFLGHVPSYENMGDHRDNEGTSRVEGPTSISFLLHTSVPPIQNEAYDLRHHNSWEVLEDGNGLIRVNAPPTATGYADADPHDPTKAHNRLNRPVLSAQTMSLLVNAYFNDIAPLFPIISRTEFASKSNPSPLLLYSICGLGATRRQFPKELFTGVRGVINGLLRSNDMLSNARFENVQALLLLAQVGDLHAQPIAPTASAAFIRTGVAIRMAQDLGLHRELSRRTESAQDLAFIELRRRVWSTCVIMDRWYGAALGIPLMVDLLDCDVLLPASYEILPKAPPTSWPIEPSYIALSEHLKLSILMGRVLKTIYSPTGLKYTTDVELTKLLDDLNKWMDKLPEQLKFKGITSSPVSGLLHMGFAATQFLFWRVFLRLEYECPPHLQFRLVVSQWTKITVWAREVIQWLDANDDALDTVFIYPYAATSCALIQYHTWARRGEPEALESLKLIKETATRWESITQPDQMSIRRKTCETMTLLYEAALKTSPSGRDTFAKPSGNPTAGVSARKEISKLVFVKDPSRPGGGIFVAQNEKEKMTSGLIQEDVMLASELHNTESQKQELGKHQEYAPHDPQDDIQAHLLQHPQQARTDDLGQVVDMQSGVLQNMQNVNPHLGSGELGQPETMPQFAASADNASSVLDSSFLDSLPLSTFDWESWSAYFDKFLPNANNNFDTMQ</sequence>
<evidence type="ECO:0000256" key="6">
    <source>
        <dbReference type="SAM" id="MobiDB-lite"/>
    </source>
</evidence>
<keyword evidence="1" id="KW-0479">Metal-binding</keyword>
<gene>
    <name evidence="8" type="ORF">L203_104856</name>
</gene>
<dbReference type="EMBL" id="CP143789">
    <property type="protein sequence ID" value="WVN89627.1"/>
    <property type="molecule type" value="Genomic_DNA"/>
</dbReference>
<dbReference type="Gene3D" id="4.10.240.10">
    <property type="entry name" value="Zn(2)-C6 fungal-type DNA-binding domain"/>
    <property type="match status" value="1"/>
</dbReference>